<accession>A0A1Y3F0H5</accession>
<name>A0A1Y3F0H5_9BILA</name>
<dbReference type="AlphaFoldDB" id="A0A1Y3F0H5"/>
<reference evidence="1 2" key="1">
    <citation type="submission" date="2015-04" db="EMBL/GenBank/DDBJ databases">
        <title>Draft genome of the roundworm Trichinella nativa.</title>
        <authorList>
            <person name="Mitreva M."/>
        </authorList>
    </citation>
    <scope>NUCLEOTIDE SEQUENCE [LARGE SCALE GENOMIC DNA]</scope>
    <source>
        <strain evidence="1 2">ISS45</strain>
    </source>
</reference>
<gene>
    <name evidence="1" type="ORF">D917_05943</name>
</gene>
<organism evidence="1 2">
    <name type="scientific">Trichinella nativa</name>
    <dbReference type="NCBI Taxonomy" id="6335"/>
    <lineage>
        <taxon>Eukaryota</taxon>
        <taxon>Metazoa</taxon>
        <taxon>Ecdysozoa</taxon>
        <taxon>Nematoda</taxon>
        <taxon>Enoplea</taxon>
        <taxon>Dorylaimia</taxon>
        <taxon>Trichinellida</taxon>
        <taxon>Trichinellidae</taxon>
        <taxon>Trichinella</taxon>
    </lineage>
</organism>
<comment type="caution">
    <text evidence="1">The sequence shown here is derived from an EMBL/GenBank/DDBJ whole genome shotgun (WGS) entry which is preliminary data.</text>
</comment>
<protein>
    <submittedName>
        <fullName evidence="1">Uncharacterized protein</fullName>
    </submittedName>
</protein>
<evidence type="ECO:0000313" key="1">
    <source>
        <dbReference type="EMBL" id="OUC48818.1"/>
    </source>
</evidence>
<dbReference type="Proteomes" id="UP000243006">
    <property type="component" value="Unassembled WGS sequence"/>
</dbReference>
<dbReference type="EMBL" id="LVZM01002037">
    <property type="protein sequence ID" value="OUC48818.1"/>
    <property type="molecule type" value="Genomic_DNA"/>
</dbReference>
<proteinExistence type="predicted"/>
<sequence length="38" mass="4849">MFELHCRGTVSVLQIWLFFELIRTLREKLWRRILRRCE</sequence>
<evidence type="ECO:0000313" key="2">
    <source>
        <dbReference type="Proteomes" id="UP000243006"/>
    </source>
</evidence>